<evidence type="ECO:0000313" key="4">
    <source>
        <dbReference type="EMBL" id="QIK75816.1"/>
    </source>
</evidence>
<dbReference type="PANTHER" id="PTHR45688:SF13">
    <property type="entry name" value="ALANINE--GLYOXYLATE AMINOTRANSFERASE 2-LIKE"/>
    <property type="match status" value="1"/>
</dbReference>
<dbReference type="GO" id="GO:0030170">
    <property type="term" value="F:pyridoxal phosphate binding"/>
    <property type="evidence" value="ECO:0007669"/>
    <property type="project" value="InterPro"/>
</dbReference>
<sequence>MHAQDPLDTPAPDVDPDALAAGLSEVWGLTGVLTPLHGERDRNFRIDSAQGRFLLKVHNPADGTDVLDLQASALAHLRRVDAGLPVPAVVPTRTGERWAELIGRDGRSSLAWVMTWLDGSHLDPSTMTAARLRWWGRDAARVGRALRGFTHPAAATPLAWDIARLPQLRGWLDAVAPQRRPAVTAVLDRFDAEVAPLLLRLRAQVVHNDLAPTNVLVGPDGRLSGVTDFGDLTHTALVCDLAVTCADLVVETGDLDAVPLVVAGYETVTPLEPEERGLLADLVAARCAATVLITAWRTREQGWAPPIDDDAFALLERMLAIGVAELAARWERPPYATRSTSGLLAARARTFGGQELSYASPLHLVAGDGVWLRSADGQRYLDAYNNVPVLGHSHPAVAAAAAAQLARLNTNSRYLQDAPVALAERLLASVPDRFDRVLFVNSGSEANDLAWRIARHATGGSGGVATSFAYHGITEAIAAFSPESYAGQEPPAHIRLVDPPPGHCEVAAAVDGLAAAGHPVAAMLVDGVFTSDGVQGPSHDWTRAAASAVHAVGGLYVADEVQAGHGRTGEHLWSFCSGRDELPADLVTLGKPMGNGYPIAAVLGPAALVDPFVEGTDYFSTFGGGTAACAAAIAVLDVFEEEDVLRRVSSVGALLLQALGDVTADSDDVVDVRGWGLALAIDLVDPATGEPAPARTRAAIEGMRSRGVLIGSTGPDRSTLKIRPPLVFGPEHVARLGDALAETLRELR</sequence>
<reference evidence="4 5" key="1">
    <citation type="submission" date="2020-03" db="EMBL/GenBank/DDBJ databases">
        <title>Nocardioides sp. nov., isolated from fish.</title>
        <authorList>
            <person name="Hyun D.-W."/>
            <person name="Bae J.-W."/>
        </authorList>
    </citation>
    <scope>NUCLEOTIDE SEQUENCE [LARGE SCALE GENOMIC DNA]</scope>
    <source>
        <strain evidence="4 5">HDW12A</strain>
    </source>
</reference>
<keyword evidence="4" id="KW-0032">Aminotransferase</keyword>
<dbReference type="GO" id="GO:0004672">
    <property type="term" value="F:protein kinase activity"/>
    <property type="evidence" value="ECO:0007669"/>
    <property type="project" value="InterPro"/>
</dbReference>
<dbReference type="Gene3D" id="3.40.640.10">
    <property type="entry name" value="Type I PLP-dependent aspartate aminotransferase-like (Major domain)"/>
    <property type="match status" value="1"/>
</dbReference>
<dbReference type="Pfam" id="PF00202">
    <property type="entry name" value="Aminotran_3"/>
    <property type="match status" value="1"/>
</dbReference>
<dbReference type="Proteomes" id="UP000502035">
    <property type="component" value="Chromosome"/>
</dbReference>
<evidence type="ECO:0000256" key="2">
    <source>
        <dbReference type="ARBA" id="ARBA00022898"/>
    </source>
</evidence>
<dbReference type="PANTHER" id="PTHR45688">
    <property type="match status" value="1"/>
</dbReference>
<dbReference type="Gene3D" id="3.90.1200.10">
    <property type="match status" value="1"/>
</dbReference>
<evidence type="ECO:0000259" key="3">
    <source>
        <dbReference type="Pfam" id="PF01636"/>
    </source>
</evidence>
<organism evidence="4 5">
    <name type="scientific">Nocardioides piscis</name>
    <dbReference type="NCBI Taxonomy" id="2714938"/>
    <lineage>
        <taxon>Bacteria</taxon>
        <taxon>Bacillati</taxon>
        <taxon>Actinomycetota</taxon>
        <taxon>Actinomycetes</taxon>
        <taxon>Propionibacteriales</taxon>
        <taxon>Nocardioidaceae</taxon>
        <taxon>Nocardioides</taxon>
    </lineage>
</organism>
<feature type="domain" description="Aminoglycoside phosphotransferase" evidence="3">
    <location>
        <begin position="37"/>
        <end position="266"/>
    </location>
</feature>
<keyword evidence="2" id="KW-0663">Pyridoxal phosphate</keyword>
<dbReference type="GO" id="GO:0008483">
    <property type="term" value="F:transaminase activity"/>
    <property type="evidence" value="ECO:0007669"/>
    <property type="project" value="UniProtKB-KW"/>
</dbReference>
<dbReference type="InterPro" id="IPR015422">
    <property type="entry name" value="PyrdxlP-dep_Trfase_small"/>
</dbReference>
<dbReference type="SUPFAM" id="SSF53383">
    <property type="entry name" value="PLP-dependent transferases"/>
    <property type="match status" value="1"/>
</dbReference>
<dbReference type="RefSeq" id="WP_166318281.1">
    <property type="nucleotide sequence ID" value="NZ_CP049866.1"/>
</dbReference>
<proteinExistence type="inferred from homology"/>
<evidence type="ECO:0000313" key="5">
    <source>
        <dbReference type="Proteomes" id="UP000502035"/>
    </source>
</evidence>
<gene>
    <name evidence="4" type="ORF">G7071_10545</name>
</gene>
<dbReference type="AlphaFoldDB" id="A0A6G7YGL5"/>
<dbReference type="SUPFAM" id="SSF56112">
    <property type="entry name" value="Protein kinase-like (PK-like)"/>
    <property type="match status" value="1"/>
</dbReference>
<dbReference type="Pfam" id="PF01636">
    <property type="entry name" value="APH"/>
    <property type="match status" value="1"/>
</dbReference>
<dbReference type="EMBL" id="CP049866">
    <property type="protein sequence ID" value="QIK75816.1"/>
    <property type="molecule type" value="Genomic_DNA"/>
</dbReference>
<dbReference type="Gene3D" id="3.90.1150.10">
    <property type="entry name" value="Aspartate Aminotransferase, domain 1"/>
    <property type="match status" value="1"/>
</dbReference>
<comment type="similarity">
    <text evidence="1">Belongs to the class-III pyridoxal-phosphate-dependent aminotransferase family.</text>
</comment>
<dbReference type="InterPro" id="IPR011009">
    <property type="entry name" value="Kinase-like_dom_sf"/>
</dbReference>
<dbReference type="KEGG" id="npi:G7071_10545"/>
<dbReference type="InterPro" id="IPR008266">
    <property type="entry name" value="Tyr_kinase_AS"/>
</dbReference>
<dbReference type="InterPro" id="IPR002575">
    <property type="entry name" value="Aminoglycoside_PTrfase"/>
</dbReference>
<dbReference type="InterPro" id="IPR015424">
    <property type="entry name" value="PyrdxlP-dep_Trfase"/>
</dbReference>
<dbReference type="InterPro" id="IPR005814">
    <property type="entry name" value="Aminotrans_3"/>
</dbReference>
<accession>A0A6G7YGL5</accession>
<dbReference type="PROSITE" id="PS00109">
    <property type="entry name" value="PROTEIN_KINASE_TYR"/>
    <property type="match status" value="1"/>
</dbReference>
<protein>
    <submittedName>
        <fullName evidence="4">Aminotransferase class III-fold pyridoxal phosphate-dependent enzyme</fullName>
    </submittedName>
</protein>
<keyword evidence="4" id="KW-0808">Transferase</keyword>
<name>A0A6G7YGL5_9ACTN</name>
<dbReference type="InterPro" id="IPR015421">
    <property type="entry name" value="PyrdxlP-dep_Trfase_major"/>
</dbReference>
<keyword evidence="5" id="KW-1185">Reference proteome</keyword>
<evidence type="ECO:0000256" key="1">
    <source>
        <dbReference type="ARBA" id="ARBA00008954"/>
    </source>
</evidence>